<sequence>EPELARARRLPGPRPGDLLPGRRRRGGSRQGRVRRVPGQGRLPRVRAQWSGARRCVGRRHGARAAAARAPAPPHGL</sequence>
<accession>A0A6J4HED4</accession>
<name>A0A6J4HED4_9ACTN</name>
<evidence type="ECO:0000256" key="1">
    <source>
        <dbReference type="SAM" id="MobiDB-lite"/>
    </source>
</evidence>
<feature type="non-terminal residue" evidence="2">
    <location>
        <position position="1"/>
    </location>
</feature>
<dbReference type="AlphaFoldDB" id="A0A6J4HED4"/>
<feature type="compositionally biased region" description="Low complexity" evidence="1">
    <location>
        <begin position="36"/>
        <end position="54"/>
    </location>
</feature>
<organism evidence="2">
    <name type="scientific">uncultured Acidimicrobiales bacterium</name>
    <dbReference type="NCBI Taxonomy" id="310071"/>
    <lineage>
        <taxon>Bacteria</taxon>
        <taxon>Bacillati</taxon>
        <taxon>Actinomycetota</taxon>
        <taxon>Acidimicrobiia</taxon>
        <taxon>Acidimicrobiales</taxon>
        <taxon>environmental samples</taxon>
    </lineage>
</organism>
<protein>
    <submittedName>
        <fullName evidence="2">WhiB-type transcriptional regulator</fullName>
    </submittedName>
</protein>
<proteinExistence type="predicted"/>
<feature type="region of interest" description="Disordered" evidence="1">
    <location>
        <begin position="1"/>
        <end position="76"/>
    </location>
</feature>
<evidence type="ECO:0000313" key="2">
    <source>
        <dbReference type="EMBL" id="CAA9221202.1"/>
    </source>
</evidence>
<feature type="compositionally biased region" description="Basic residues" evidence="1">
    <location>
        <begin position="21"/>
        <end position="35"/>
    </location>
</feature>
<gene>
    <name evidence="2" type="ORF">AVDCRST_MAG20-586</name>
</gene>
<feature type="non-terminal residue" evidence="2">
    <location>
        <position position="76"/>
    </location>
</feature>
<dbReference type="EMBL" id="CADCSY010000028">
    <property type="protein sequence ID" value="CAA9221202.1"/>
    <property type="molecule type" value="Genomic_DNA"/>
</dbReference>
<reference evidence="2" key="1">
    <citation type="submission" date="2020-02" db="EMBL/GenBank/DDBJ databases">
        <authorList>
            <person name="Meier V. D."/>
        </authorList>
    </citation>
    <scope>NUCLEOTIDE SEQUENCE</scope>
    <source>
        <strain evidence="2">AVDCRST_MAG20</strain>
    </source>
</reference>